<comment type="caution">
    <text evidence="2">The sequence shown here is derived from an EMBL/GenBank/DDBJ whole genome shotgun (WGS) entry which is preliminary data.</text>
</comment>
<reference evidence="4 5" key="1">
    <citation type="submission" date="2018-09" db="EMBL/GenBank/DDBJ databases">
        <title>Genomic investigation of the strawberry pathogen Phytophthora fragariae indicates pathogenicity is determined by transcriptional variation in three key races.</title>
        <authorList>
            <person name="Adams T.M."/>
            <person name="Armitage A.D."/>
            <person name="Sobczyk M.K."/>
            <person name="Bates H.J."/>
            <person name="Dunwell J.M."/>
            <person name="Nellist C.F."/>
            <person name="Harrison R.J."/>
        </authorList>
    </citation>
    <scope>NUCLEOTIDE SEQUENCE [LARGE SCALE GENOMIC DNA]</scope>
    <source>
        <strain evidence="2 4">SCRP249</strain>
        <strain evidence="3 5">SCRP324</strain>
    </source>
</reference>
<dbReference type="Proteomes" id="UP000435112">
    <property type="component" value="Unassembled WGS sequence"/>
</dbReference>
<feature type="compositionally biased region" description="Basic residues" evidence="1">
    <location>
        <begin position="698"/>
        <end position="707"/>
    </location>
</feature>
<feature type="region of interest" description="Disordered" evidence="1">
    <location>
        <begin position="361"/>
        <end position="413"/>
    </location>
</feature>
<accession>A0A6A3K9Y2</accession>
<evidence type="ECO:0000313" key="5">
    <source>
        <dbReference type="Proteomes" id="UP000435112"/>
    </source>
</evidence>
<gene>
    <name evidence="2" type="ORF">PR001_g17835</name>
    <name evidence="3" type="ORF">PR002_g8189</name>
</gene>
<protein>
    <submittedName>
        <fullName evidence="2">Uncharacterized protein</fullName>
    </submittedName>
</protein>
<sequence length="707" mass="78133">MATKEAAALAMAVEEGKTRDLYNALRTGEHGVSLEALAQALYFLQHAEFTLFDVKDAFRSSAGASERFLAYREFQIALSKIARVKYYGNCDGYDEPGGSMAASAKQQPRPTDLELMCSLVDQLTSERHHHYLDTLRCQMTRCSALDTLEHNLPLLVQSFQLYGPQNCLSTDLATSMLSTITLDGFVDFLNAYFEYEEFFSFDDLARMSSEVLSGFKMASTKADSKDSKDSPCRADEKLNFAQFLELFCRVASAFHHKLLVREGAQLRRAVESCRLEFSLEILLNHMRITLIPNDNSLTETVPSQHKHEASSVIAGMKELAVENYQSPRGDGAADMISIVQNVRDVLRLDAAEYSISKRPKYRLKREGSSVSQGQLSKRPSTSSADQVPSGRSTPTVHSATARQSNPEDSRKPPPQVAMIREVVMPPSLPGDVIHLLDRALKFQNMGQHNMALSTLDSCRQRYQAQYPPPSDDPTDGVLDPIYAEVLLFFTLQAASVYDSARRDVQALIKYCEAMKLARQLPASHPGRLLVRSCLGVTLFYAGEVALAQQCHQLVFDTRKPVKSEADQQPDKRAAAKTDANTTSALVDTATAMNNLACCLSQDQTVHSTKALDNAYLLFKHARQIYAEAFGPSHPRVGLISRNLDRARASQNGVVSDATEALARGEYAHVIPGSRFQIQAFEYVAKPLKSSSSKSGKAGGKKKKRGAK</sequence>
<name>A0A6A3K9Y2_9STRA</name>
<dbReference type="AlphaFoldDB" id="A0A6A3K9Y2"/>
<dbReference type="EMBL" id="QXFU01000407">
    <property type="protein sequence ID" value="KAE9034341.1"/>
    <property type="molecule type" value="Genomic_DNA"/>
</dbReference>
<evidence type="ECO:0000256" key="1">
    <source>
        <dbReference type="SAM" id="MobiDB-lite"/>
    </source>
</evidence>
<dbReference type="Gene3D" id="1.25.40.10">
    <property type="entry name" value="Tetratricopeptide repeat domain"/>
    <property type="match status" value="1"/>
</dbReference>
<proteinExistence type="predicted"/>
<evidence type="ECO:0000313" key="3">
    <source>
        <dbReference type="EMBL" id="KAE9034341.1"/>
    </source>
</evidence>
<feature type="compositionally biased region" description="Polar residues" evidence="1">
    <location>
        <begin position="368"/>
        <end position="404"/>
    </location>
</feature>
<feature type="region of interest" description="Disordered" evidence="1">
    <location>
        <begin position="687"/>
        <end position="707"/>
    </location>
</feature>
<evidence type="ECO:0000313" key="4">
    <source>
        <dbReference type="Proteomes" id="UP000429607"/>
    </source>
</evidence>
<organism evidence="2 4">
    <name type="scientific">Phytophthora rubi</name>
    <dbReference type="NCBI Taxonomy" id="129364"/>
    <lineage>
        <taxon>Eukaryota</taxon>
        <taxon>Sar</taxon>
        <taxon>Stramenopiles</taxon>
        <taxon>Oomycota</taxon>
        <taxon>Peronosporomycetes</taxon>
        <taxon>Peronosporales</taxon>
        <taxon>Peronosporaceae</taxon>
        <taxon>Phytophthora</taxon>
    </lineage>
</organism>
<dbReference type="EMBL" id="QXFV01001517">
    <property type="protein sequence ID" value="KAE9003999.1"/>
    <property type="molecule type" value="Genomic_DNA"/>
</dbReference>
<dbReference type="Proteomes" id="UP000429607">
    <property type="component" value="Unassembled WGS sequence"/>
</dbReference>
<dbReference type="InterPro" id="IPR011990">
    <property type="entry name" value="TPR-like_helical_dom_sf"/>
</dbReference>
<evidence type="ECO:0000313" key="2">
    <source>
        <dbReference type="EMBL" id="KAE9003999.1"/>
    </source>
</evidence>
<dbReference type="OrthoDB" id="626167at2759"/>